<gene>
    <name evidence="2" type="ORF">RCOM_1935880</name>
</gene>
<organism evidence="2 3">
    <name type="scientific">Ricinus communis</name>
    <name type="common">Castor bean</name>
    <dbReference type="NCBI Taxonomy" id="3988"/>
    <lineage>
        <taxon>Eukaryota</taxon>
        <taxon>Viridiplantae</taxon>
        <taxon>Streptophyta</taxon>
        <taxon>Embryophyta</taxon>
        <taxon>Tracheophyta</taxon>
        <taxon>Spermatophyta</taxon>
        <taxon>Magnoliopsida</taxon>
        <taxon>eudicotyledons</taxon>
        <taxon>Gunneridae</taxon>
        <taxon>Pentapetalae</taxon>
        <taxon>rosids</taxon>
        <taxon>fabids</taxon>
        <taxon>Malpighiales</taxon>
        <taxon>Euphorbiaceae</taxon>
        <taxon>Acalyphoideae</taxon>
        <taxon>Acalypheae</taxon>
        <taxon>Ricinus</taxon>
    </lineage>
</organism>
<evidence type="ECO:0000313" key="2">
    <source>
        <dbReference type="EMBL" id="EEF24914.1"/>
    </source>
</evidence>
<proteinExistence type="predicted"/>
<feature type="region of interest" description="Disordered" evidence="1">
    <location>
        <begin position="1"/>
        <end position="20"/>
    </location>
</feature>
<protein>
    <submittedName>
        <fullName evidence="2">Uncharacterized protein</fullName>
    </submittedName>
</protein>
<feature type="compositionally biased region" description="Low complexity" evidence="1">
    <location>
        <begin position="37"/>
        <end position="47"/>
    </location>
</feature>
<sequence>MVYAESSLAPPRPAPEENCHEALRPIRPRAASRSLHAARGQAGQAQIRRLHRYPHRPPLVDGPAGPAGAHLQKTQERRKGRPGAAGRGHAAVRGAGQGTVAEQWSSGGEAATGMYRSAQMPFGANRTAFFMGLALRVEAECRVDAF</sequence>
<name>B9TGV1_RICCO</name>
<feature type="compositionally biased region" description="Low complexity" evidence="1">
    <location>
        <begin position="82"/>
        <end position="94"/>
    </location>
</feature>
<feature type="region of interest" description="Disordered" evidence="1">
    <location>
        <begin position="25"/>
        <end position="106"/>
    </location>
</feature>
<reference evidence="3" key="1">
    <citation type="journal article" date="2010" name="Nat. Biotechnol.">
        <title>Draft genome sequence of the oilseed species Ricinus communis.</title>
        <authorList>
            <person name="Chan A.P."/>
            <person name="Crabtree J."/>
            <person name="Zhao Q."/>
            <person name="Lorenzi H."/>
            <person name="Orvis J."/>
            <person name="Puiu D."/>
            <person name="Melake-Berhan A."/>
            <person name="Jones K.M."/>
            <person name="Redman J."/>
            <person name="Chen G."/>
            <person name="Cahoon E.B."/>
            <person name="Gedil M."/>
            <person name="Stanke M."/>
            <person name="Haas B.J."/>
            <person name="Wortman J.R."/>
            <person name="Fraser-Liggett C.M."/>
            <person name="Ravel J."/>
            <person name="Rabinowicz P.D."/>
        </authorList>
    </citation>
    <scope>NUCLEOTIDE SEQUENCE [LARGE SCALE GENOMIC DNA]</scope>
    <source>
        <strain evidence="3">cv. Hale</strain>
    </source>
</reference>
<dbReference type="Proteomes" id="UP000008311">
    <property type="component" value="Unassembled WGS sequence"/>
</dbReference>
<evidence type="ECO:0000256" key="1">
    <source>
        <dbReference type="SAM" id="MobiDB-lite"/>
    </source>
</evidence>
<dbReference type="EMBL" id="EQ980971">
    <property type="protein sequence ID" value="EEF24914.1"/>
    <property type="molecule type" value="Genomic_DNA"/>
</dbReference>
<dbReference type="InParanoid" id="B9TGV1"/>
<accession>B9TGV1</accession>
<dbReference type="AlphaFoldDB" id="B9TGV1"/>
<keyword evidence="3" id="KW-1185">Reference proteome</keyword>
<evidence type="ECO:0000313" key="3">
    <source>
        <dbReference type="Proteomes" id="UP000008311"/>
    </source>
</evidence>